<sequence>MSYRQVKQFLGINLLKTQQNVKFCCKAYIEREEMKDKKHLHMGLCFSVGGITKKEIKY</sequence>
<proteinExistence type="predicted"/>
<dbReference type="EMBL" id="GBXM01031931">
    <property type="protein sequence ID" value="JAH76646.1"/>
    <property type="molecule type" value="Transcribed_RNA"/>
</dbReference>
<dbReference type="AlphaFoldDB" id="A0A0E9VF54"/>
<reference evidence="1" key="1">
    <citation type="submission" date="2014-11" db="EMBL/GenBank/DDBJ databases">
        <authorList>
            <person name="Amaro Gonzalez C."/>
        </authorList>
    </citation>
    <scope>NUCLEOTIDE SEQUENCE</scope>
</reference>
<reference evidence="1" key="2">
    <citation type="journal article" date="2015" name="Fish Shellfish Immunol.">
        <title>Early steps in the European eel (Anguilla anguilla)-Vibrio vulnificus interaction in the gills: Role of the RtxA13 toxin.</title>
        <authorList>
            <person name="Callol A."/>
            <person name="Pajuelo D."/>
            <person name="Ebbesson L."/>
            <person name="Teles M."/>
            <person name="MacKenzie S."/>
            <person name="Amaro C."/>
        </authorList>
    </citation>
    <scope>NUCLEOTIDE SEQUENCE</scope>
</reference>
<organism evidence="1">
    <name type="scientific">Anguilla anguilla</name>
    <name type="common">European freshwater eel</name>
    <name type="synonym">Muraena anguilla</name>
    <dbReference type="NCBI Taxonomy" id="7936"/>
    <lineage>
        <taxon>Eukaryota</taxon>
        <taxon>Metazoa</taxon>
        <taxon>Chordata</taxon>
        <taxon>Craniata</taxon>
        <taxon>Vertebrata</taxon>
        <taxon>Euteleostomi</taxon>
        <taxon>Actinopterygii</taxon>
        <taxon>Neopterygii</taxon>
        <taxon>Teleostei</taxon>
        <taxon>Anguilliformes</taxon>
        <taxon>Anguillidae</taxon>
        <taxon>Anguilla</taxon>
    </lineage>
</organism>
<name>A0A0E9VF54_ANGAN</name>
<accession>A0A0E9VF54</accession>
<evidence type="ECO:0000313" key="1">
    <source>
        <dbReference type="EMBL" id="JAH76646.1"/>
    </source>
</evidence>
<protein>
    <submittedName>
        <fullName evidence="1">Uncharacterized protein</fullName>
    </submittedName>
</protein>